<reference evidence="2 3" key="2">
    <citation type="submission" date="2008-10" db="EMBL/GenBank/DDBJ databases">
        <authorList>
            <person name="Fulton L."/>
            <person name="Clifton S."/>
            <person name="Fulton B."/>
            <person name="Xu J."/>
            <person name="Minx P."/>
            <person name="Pepin K.H."/>
            <person name="Johnson M."/>
            <person name="Bhonagiri V."/>
            <person name="Nash W.E."/>
            <person name="Mardis E.R."/>
            <person name="Wilson R.K."/>
        </authorList>
    </citation>
    <scope>NUCLEOTIDE SEQUENCE [LARGE SCALE GENOMIC DNA]</scope>
    <source>
        <strain evidence="2 3">DSM 18315</strain>
    </source>
</reference>
<dbReference type="AlphaFoldDB" id="B7B9H9"/>
<evidence type="ECO:0008006" key="4">
    <source>
        <dbReference type="Google" id="ProtNLM"/>
    </source>
</evidence>
<protein>
    <recommendedName>
        <fullName evidence="4">Beta-lactamase-inhibitor-like PepSY-like domain-containing protein</fullName>
    </recommendedName>
</protein>
<keyword evidence="1" id="KW-0732">Signal</keyword>
<dbReference type="HOGENOM" id="CLU_1650494_0_0_10"/>
<dbReference type="EMBL" id="ABYH01000176">
    <property type="protein sequence ID" value="EEC96918.1"/>
    <property type="molecule type" value="Genomic_DNA"/>
</dbReference>
<proteinExistence type="predicted"/>
<evidence type="ECO:0000313" key="2">
    <source>
        <dbReference type="EMBL" id="EEC96918.1"/>
    </source>
</evidence>
<accession>B7B9H9</accession>
<gene>
    <name evidence="2" type="ORF">PRABACTJOHN_01682</name>
</gene>
<feature type="signal peptide" evidence="1">
    <location>
        <begin position="1"/>
        <end position="20"/>
    </location>
</feature>
<evidence type="ECO:0000256" key="1">
    <source>
        <dbReference type="SAM" id="SignalP"/>
    </source>
</evidence>
<dbReference type="Proteomes" id="UP000005510">
    <property type="component" value="Unassembled WGS sequence"/>
</dbReference>
<evidence type="ECO:0000313" key="3">
    <source>
        <dbReference type="Proteomes" id="UP000005510"/>
    </source>
</evidence>
<comment type="caution">
    <text evidence="2">The sequence shown here is derived from an EMBL/GenBank/DDBJ whole genome shotgun (WGS) entry which is preliminary data.</text>
</comment>
<name>B7B9H9_9BACT</name>
<feature type="chain" id="PRO_5002854166" description="Beta-lactamase-inhibitor-like PepSY-like domain-containing protein" evidence="1">
    <location>
        <begin position="21"/>
        <end position="160"/>
    </location>
</feature>
<sequence length="160" mass="18382">MKKQLLLVMLCAGMFCGTEAQGQETERLSGYVQAERFTKEKLNTMLFSTSVDPHWFQKGNNFWYEYKTSNGKAWYVVDPVAKTKRSLFDLDDIAAQITEIVKDPFTAQQLPIQKLEAGEDGRTFTFQITSSQDAKKAVPIRIKVRRKRYSFSPTTIPRVN</sequence>
<dbReference type="STRING" id="537006.PRABACTJOHN_01682"/>
<reference evidence="2 3" key="1">
    <citation type="submission" date="2008-10" db="EMBL/GenBank/DDBJ databases">
        <title>Draft genome sequence of Parabacteroides johnsonii (DSM 18315).</title>
        <authorList>
            <person name="Sudarsanam P."/>
            <person name="Ley R."/>
            <person name="Guruge J."/>
            <person name="Turnbaugh P.J."/>
            <person name="Mahowald M."/>
            <person name="Liep D."/>
            <person name="Gordon J."/>
        </authorList>
    </citation>
    <scope>NUCLEOTIDE SEQUENCE [LARGE SCALE GENOMIC DNA]</scope>
    <source>
        <strain evidence="2 3">DSM 18315</strain>
    </source>
</reference>
<organism evidence="2 3">
    <name type="scientific">Parabacteroides johnsonii DSM 18315</name>
    <dbReference type="NCBI Taxonomy" id="537006"/>
    <lineage>
        <taxon>Bacteria</taxon>
        <taxon>Pseudomonadati</taxon>
        <taxon>Bacteroidota</taxon>
        <taxon>Bacteroidia</taxon>
        <taxon>Bacteroidales</taxon>
        <taxon>Tannerellaceae</taxon>
        <taxon>Parabacteroides</taxon>
    </lineage>
</organism>